<feature type="region of interest" description="Disordered" evidence="1">
    <location>
        <begin position="36"/>
        <end position="68"/>
    </location>
</feature>
<gene>
    <name evidence="2" type="ORF">SEVIR_1G237750v2</name>
</gene>
<evidence type="ECO:0000256" key="1">
    <source>
        <dbReference type="SAM" id="MobiDB-lite"/>
    </source>
</evidence>
<feature type="region of interest" description="Disordered" evidence="1">
    <location>
        <begin position="212"/>
        <end position="257"/>
    </location>
</feature>
<proteinExistence type="predicted"/>
<feature type="compositionally biased region" description="Low complexity" evidence="1">
    <location>
        <begin position="122"/>
        <end position="136"/>
    </location>
</feature>
<keyword evidence="3" id="KW-1185">Reference proteome</keyword>
<accession>A0A4U6WDX8</accession>
<protein>
    <submittedName>
        <fullName evidence="2">Uncharacterized protein</fullName>
    </submittedName>
</protein>
<reference evidence="2" key="1">
    <citation type="submission" date="2019-03" db="EMBL/GenBank/DDBJ databases">
        <title>WGS assembly of Setaria viridis.</title>
        <authorList>
            <person name="Huang P."/>
            <person name="Jenkins J."/>
            <person name="Grimwood J."/>
            <person name="Barry K."/>
            <person name="Healey A."/>
            <person name="Mamidi S."/>
            <person name="Sreedasyam A."/>
            <person name="Shu S."/>
            <person name="Feldman M."/>
            <person name="Wu J."/>
            <person name="Yu Y."/>
            <person name="Chen C."/>
            <person name="Johnson J."/>
            <person name="Rokhsar D."/>
            <person name="Baxter I."/>
            <person name="Schmutz J."/>
            <person name="Brutnell T."/>
            <person name="Kellogg E."/>
        </authorList>
    </citation>
    <scope>NUCLEOTIDE SEQUENCE [LARGE SCALE GENOMIC DNA]</scope>
</reference>
<feature type="compositionally biased region" description="Pro residues" evidence="1">
    <location>
        <begin position="233"/>
        <end position="255"/>
    </location>
</feature>
<feature type="compositionally biased region" description="Pro residues" evidence="1">
    <location>
        <begin position="49"/>
        <end position="67"/>
    </location>
</feature>
<sequence>MASARFFPAGLFSPAVRMASAGSLSWKPLERLNDAPTLPPCLSSASRSSPPPSRALAPTLPPSPPPLRNACAIAALRRSEAPALSPLSAAGIESRRPLPPVTRSSPPRSLVLPLDPSPPQLPLRRSVARARSLPPASRRTALSLALGRATPPSVPLLAPSVARSGSAAAGPSGSAAAAPTGRTRSRAWARSPAPAVRRLARSVARISPPLLVAVAPEPPPPLPPLKRSLGRARPPPPAGRRVQGPPPNPSPPPSPSLTEYLARVKMVLVGENAAYFVQHS</sequence>
<dbReference type="Proteomes" id="UP000298652">
    <property type="component" value="Chromosome 1"/>
</dbReference>
<organism evidence="2 3">
    <name type="scientific">Setaria viridis</name>
    <name type="common">Green bristlegrass</name>
    <name type="synonym">Setaria italica subsp. viridis</name>
    <dbReference type="NCBI Taxonomy" id="4556"/>
    <lineage>
        <taxon>Eukaryota</taxon>
        <taxon>Viridiplantae</taxon>
        <taxon>Streptophyta</taxon>
        <taxon>Embryophyta</taxon>
        <taxon>Tracheophyta</taxon>
        <taxon>Spermatophyta</taxon>
        <taxon>Magnoliopsida</taxon>
        <taxon>Liliopsida</taxon>
        <taxon>Poales</taxon>
        <taxon>Poaceae</taxon>
        <taxon>PACMAD clade</taxon>
        <taxon>Panicoideae</taxon>
        <taxon>Panicodae</taxon>
        <taxon>Paniceae</taxon>
        <taxon>Cenchrinae</taxon>
        <taxon>Setaria</taxon>
    </lineage>
</organism>
<feature type="compositionally biased region" description="Low complexity" evidence="1">
    <location>
        <begin position="103"/>
        <end position="114"/>
    </location>
</feature>
<dbReference type="Gramene" id="TKW40315">
    <property type="protein sequence ID" value="TKW40315"/>
    <property type="gene ID" value="SEVIR_1G237750v2"/>
</dbReference>
<dbReference type="AlphaFoldDB" id="A0A4U6WDX8"/>
<name>A0A4U6WDX8_SETVI</name>
<dbReference type="EMBL" id="CM016552">
    <property type="protein sequence ID" value="TKW40315.1"/>
    <property type="molecule type" value="Genomic_DNA"/>
</dbReference>
<feature type="region of interest" description="Disordered" evidence="1">
    <location>
        <begin position="163"/>
        <end position="192"/>
    </location>
</feature>
<evidence type="ECO:0000313" key="3">
    <source>
        <dbReference type="Proteomes" id="UP000298652"/>
    </source>
</evidence>
<feature type="region of interest" description="Disordered" evidence="1">
    <location>
        <begin position="87"/>
        <end position="136"/>
    </location>
</feature>
<evidence type="ECO:0000313" key="2">
    <source>
        <dbReference type="EMBL" id="TKW40315.1"/>
    </source>
</evidence>